<dbReference type="PANTHER" id="PTHR43861:SF1">
    <property type="entry name" value="TRANS-ACONITATE 2-METHYLTRANSFERASE"/>
    <property type="match status" value="1"/>
</dbReference>
<dbReference type="EMBL" id="BSOP01000042">
    <property type="protein sequence ID" value="GLR53655.1"/>
    <property type="molecule type" value="Genomic_DNA"/>
</dbReference>
<dbReference type="Proteomes" id="UP001156702">
    <property type="component" value="Unassembled WGS sequence"/>
</dbReference>
<reference evidence="3" key="1">
    <citation type="journal article" date="2019" name="Int. J. Syst. Evol. Microbiol.">
        <title>The Global Catalogue of Microorganisms (GCM) 10K type strain sequencing project: providing services to taxonomists for standard genome sequencing and annotation.</title>
        <authorList>
            <consortium name="The Broad Institute Genomics Platform"/>
            <consortium name="The Broad Institute Genome Sequencing Center for Infectious Disease"/>
            <person name="Wu L."/>
            <person name="Ma J."/>
        </authorList>
    </citation>
    <scope>NUCLEOTIDE SEQUENCE [LARGE SCALE GENOMIC DNA]</scope>
    <source>
        <strain evidence="3">NBRC 102122</strain>
    </source>
</reference>
<dbReference type="InterPro" id="IPR013216">
    <property type="entry name" value="Methyltransf_11"/>
</dbReference>
<proteinExistence type="predicted"/>
<accession>A0ABQ5ZNJ1</accession>
<dbReference type="SUPFAM" id="SSF53335">
    <property type="entry name" value="S-adenosyl-L-methionine-dependent methyltransferases"/>
    <property type="match status" value="1"/>
</dbReference>
<dbReference type="InterPro" id="IPR029063">
    <property type="entry name" value="SAM-dependent_MTases_sf"/>
</dbReference>
<name>A0ABQ5ZNJ1_9HYPH</name>
<dbReference type="Gene3D" id="3.40.50.150">
    <property type="entry name" value="Vaccinia Virus protein VP39"/>
    <property type="match status" value="1"/>
</dbReference>
<dbReference type="RefSeq" id="WP_244767718.1">
    <property type="nucleotide sequence ID" value="NZ_BSOP01000042.1"/>
</dbReference>
<organism evidence="2 3">
    <name type="scientific">Shinella yambaruensis</name>
    <dbReference type="NCBI Taxonomy" id="415996"/>
    <lineage>
        <taxon>Bacteria</taxon>
        <taxon>Pseudomonadati</taxon>
        <taxon>Pseudomonadota</taxon>
        <taxon>Alphaproteobacteria</taxon>
        <taxon>Hyphomicrobiales</taxon>
        <taxon>Rhizobiaceae</taxon>
        <taxon>Shinella</taxon>
    </lineage>
</organism>
<evidence type="ECO:0000313" key="2">
    <source>
        <dbReference type="EMBL" id="GLR53655.1"/>
    </source>
</evidence>
<feature type="domain" description="Methyltransferase type 11" evidence="1">
    <location>
        <begin position="52"/>
        <end position="146"/>
    </location>
</feature>
<dbReference type="CDD" id="cd02440">
    <property type="entry name" value="AdoMet_MTases"/>
    <property type="match status" value="1"/>
</dbReference>
<evidence type="ECO:0000259" key="1">
    <source>
        <dbReference type="Pfam" id="PF08241"/>
    </source>
</evidence>
<keyword evidence="3" id="KW-1185">Reference proteome</keyword>
<protein>
    <recommendedName>
        <fullName evidence="1">Methyltransferase type 11 domain-containing protein</fullName>
    </recommendedName>
</protein>
<sequence length="225" mass="24337">MERVAPTTATAMSEHWNARAWKFDAAASHRRDASSWRAVFEAALGSRPQDVVDLGCGTGACALLAASLGHRVTAVDGSLEMLSHGRTAAAEAGLEIDFIHSTMDEAKLPASSTDIVTIRNVLWTLENPPAALALAREILRPGGKLLLSDGLWYRQRVNNSREIFGTNLPFYNGLTETDARALIAGAGFRSVESWRHLMPGDPYGSVYDDPDTPITFFVLTAIAPE</sequence>
<dbReference type="Pfam" id="PF08241">
    <property type="entry name" value="Methyltransf_11"/>
    <property type="match status" value="1"/>
</dbReference>
<evidence type="ECO:0000313" key="3">
    <source>
        <dbReference type="Proteomes" id="UP001156702"/>
    </source>
</evidence>
<dbReference type="PANTHER" id="PTHR43861">
    <property type="entry name" value="TRANS-ACONITATE 2-METHYLTRANSFERASE-RELATED"/>
    <property type="match status" value="1"/>
</dbReference>
<gene>
    <name evidence="2" type="ORF">GCM10007923_48710</name>
</gene>
<comment type="caution">
    <text evidence="2">The sequence shown here is derived from an EMBL/GenBank/DDBJ whole genome shotgun (WGS) entry which is preliminary data.</text>
</comment>